<name>A0A7W7GQB9_9MICC</name>
<proteinExistence type="inferred from homology"/>
<dbReference type="Pfam" id="PF01425">
    <property type="entry name" value="Amidase"/>
    <property type="match status" value="1"/>
</dbReference>
<dbReference type="Proteomes" id="UP000540191">
    <property type="component" value="Unassembled WGS sequence"/>
</dbReference>
<feature type="compositionally biased region" description="Basic and acidic residues" evidence="2">
    <location>
        <begin position="66"/>
        <end position="75"/>
    </location>
</feature>
<dbReference type="InterPro" id="IPR000120">
    <property type="entry name" value="Amidase"/>
</dbReference>
<feature type="domain" description="Amidase" evidence="3">
    <location>
        <begin position="32"/>
        <end position="473"/>
    </location>
</feature>
<dbReference type="PROSITE" id="PS00571">
    <property type="entry name" value="AMIDASES"/>
    <property type="match status" value="1"/>
</dbReference>
<comment type="caution">
    <text evidence="4">The sequence shown here is derived from an EMBL/GenBank/DDBJ whole genome shotgun (WGS) entry which is preliminary data.</text>
</comment>
<dbReference type="PANTHER" id="PTHR11895">
    <property type="entry name" value="TRANSAMIDASE"/>
    <property type="match status" value="1"/>
</dbReference>
<dbReference type="EMBL" id="JACHNA010000001">
    <property type="protein sequence ID" value="MBB4736317.1"/>
    <property type="molecule type" value="Genomic_DNA"/>
</dbReference>
<evidence type="ECO:0000313" key="4">
    <source>
        <dbReference type="EMBL" id="MBB4736317.1"/>
    </source>
</evidence>
<organism evidence="4 5">
    <name type="scientific">Micrococcus cohnii</name>
    <dbReference type="NCBI Taxonomy" id="993416"/>
    <lineage>
        <taxon>Bacteria</taxon>
        <taxon>Bacillati</taxon>
        <taxon>Actinomycetota</taxon>
        <taxon>Actinomycetes</taxon>
        <taxon>Micrococcales</taxon>
        <taxon>Micrococcaceae</taxon>
        <taxon>Micrococcus</taxon>
    </lineage>
</organism>
<protein>
    <submittedName>
        <fullName evidence="4">Amidase</fullName>
        <ecNumber evidence="4">3.5.1.4</ecNumber>
    </submittedName>
</protein>
<keyword evidence="5" id="KW-1185">Reference proteome</keyword>
<evidence type="ECO:0000256" key="2">
    <source>
        <dbReference type="SAM" id="MobiDB-lite"/>
    </source>
</evidence>
<feature type="region of interest" description="Disordered" evidence="2">
    <location>
        <begin position="66"/>
        <end position="87"/>
    </location>
</feature>
<dbReference type="SUPFAM" id="SSF75304">
    <property type="entry name" value="Amidase signature (AS) enzymes"/>
    <property type="match status" value="1"/>
</dbReference>
<dbReference type="RefSeq" id="WP_184241920.1">
    <property type="nucleotide sequence ID" value="NZ_JACHNA010000001.1"/>
</dbReference>
<keyword evidence="4" id="KW-0378">Hydrolase</keyword>
<reference evidence="4 5" key="1">
    <citation type="submission" date="2020-08" db="EMBL/GenBank/DDBJ databases">
        <title>Sequencing the genomes of 1000 actinobacteria strains.</title>
        <authorList>
            <person name="Klenk H.-P."/>
        </authorList>
    </citation>
    <scope>NUCLEOTIDE SEQUENCE [LARGE SCALE GENOMIC DNA]</scope>
    <source>
        <strain evidence="4 5">DSM 23974</strain>
    </source>
</reference>
<dbReference type="Gene3D" id="3.90.1300.10">
    <property type="entry name" value="Amidase signature (AS) domain"/>
    <property type="match status" value="1"/>
</dbReference>
<comment type="similarity">
    <text evidence="1">Belongs to the amidase family.</text>
</comment>
<evidence type="ECO:0000313" key="5">
    <source>
        <dbReference type="Proteomes" id="UP000540191"/>
    </source>
</evidence>
<sequence length="487" mass="49977">MENAARPPARLLDRTALALRDDLAAGRLGAVEAVRAALAAAEEHADLGAFAALDAERALDRARRLDDERAGRRGAGDAAAGPDHRLGALHGMPTAFKDLTDVAGLPTRRGSELTASSPVPDRHDPVVERLAEAGVVTVGKTTVPEFGLDAHSENPLGGAARTPLDPSRTAGGSSGGSAAAVAAGILPVAPGTDGGGSVRIPAAACGLVGLKPGRGTVPTDPPAESVRNLAVTGPLAHTVADAALLFDALTAQPASPGAGPSLEAVQDAVGRLEAGERPVPLRVGVTAASPFAPELSIGLATSAFAALTTAGARLAGLGHAVDEFVPEYGDEYHRDFRTLWTSGLLRADLPEGAEHRVGPMAANFLHTAGALSAEQIDAAERRMTDWAVGLRAQFAVQDVVMTPVLAFAPPEVGHFTSLEPEANYERQCLFTPYTSMVNVMGLPAVSVPVTRDEDGLSWSVQLIGRPGDETRLLRLAAQLKLAAGADA</sequence>
<evidence type="ECO:0000259" key="3">
    <source>
        <dbReference type="Pfam" id="PF01425"/>
    </source>
</evidence>
<dbReference type="AlphaFoldDB" id="A0A7W7GQB9"/>
<dbReference type="InterPro" id="IPR020556">
    <property type="entry name" value="Amidase_CS"/>
</dbReference>
<evidence type="ECO:0000256" key="1">
    <source>
        <dbReference type="ARBA" id="ARBA00009199"/>
    </source>
</evidence>
<dbReference type="GO" id="GO:0004040">
    <property type="term" value="F:amidase activity"/>
    <property type="evidence" value="ECO:0007669"/>
    <property type="project" value="UniProtKB-EC"/>
</dbReference>
<accession>A0A7W7GQB9</accession>
<feature type="region of interest" description="Disordered" evidence="2">
    <location>
        <begin position="146"/>
        <end position="175"/>
    </location>
</feature>
<gene>
    <name evidence="4" type="ORF">HDA30_001825</name>
</gene>
<dbReference type="InterPro" id="IPR023631">
    <property type="entry name" value="Amidase_dom"/>
</dbReference>
<dbReference type="PANTHER" id="PTHR11895:SF7">
    <property type="entry name" value="GLUTAMYL-TRNA(GLN) AMIDOTRANSFERASE SUBUNIT A, MITOCHONDRIAL"/>
    <property type="match status" value="1"/>
</dbReference>
<dbReference type="EC" id="3.5.1.4" evidence="4"/>
<dbReference type="InterPro" id="IPR036928">
    <property type="entry name" value="AS_sf"/>
</dbReference>